<dbReference type="EnsemblMetazoa" id="CapteT192236">
    <property type="protein sequence ID" value="CapteP192236"/>
    <property type="gene ID" value="CapteG192236"/>
</dbReference>
<accession>R7UMM3</accession>
<keyword evidence="9" id="KW-1185">Reference proteome</keyword>
<dbReference type="AlphaFoldDB" id="R7UMM3"/>
<comment type="subcellular location">
    <subcellularLocation>
        <location evidence="1">Membrane</location>
        <topology evidence="1">Single-pass type II membrane protein</topology>
    </subcellularLocation>
</comment>
<dbReference type="STRING" id="283909.R7UMM3"/>
<dbReference type="InterPro" id="IPR051292">
    <property type="entry name" value="Xyl/GlcA_transferase"/>
</dbReference>
<dbReference type="Proteomes" id="UP000014760">
    <property type="component" value="Unassembled WGS sequence"/>
</dbReference>
<reference evidence="9" key="1">
    <citation type="submission" date="2012-12" db="EMBL/GenBank/DDBJ databases">
        <authorList>
            <person name="Hellsten U."/>
            <person name="Grimwood J."/>
            <person name="Chapman J.A."/>
            <person name="Shapiro H."/>
            <person name="Aerts A."/>
            <person name="Otillar R.P."/>
            <person name="Terry A.Y."/>
            <person name="Boore J.L."/>
            <person name="Simakov O."/>
            <person name="Marletaz F."/>
            <person name="Cho S.-J."/>
            <person name="Edsinger-Gonzales E."/>
            <person name="Havlak P."/>
            <person name="Kuo D.-H."/>
            <person name="Larsson T."/>
            <person name="Lv J."/>
            <person name="Arendt D."/>
            <person name="Savage R."/>
            <person name="Osoegawa K."/>
            <person name="de Jong P."/>
            <person name="Lindberg D.R."/>
            <person name="Seaver E.C."/>
            <person name="Weisblat D.A."/>
            <person name="Putnam N.H."/>
            <person name="Grigoriev I.V."/>
            <person name="Rokhsar D.S."/>
        </authorList>
    </citation>
    <scope>NUCLEOTIDE SEQUENCE</scope>
    <source>
        <strain evidence="9">I ESC-2004</strain>
    </source>
</reference>
<dbReference type="Pfam" id="PF13896">
    <property type="entry name" value="Glyco_transf_49"/>
    <property type="match status" value="1"/>
</dbReference>
<reference evidence="7 9" key="2">
    <citation type="journal article" date="2013" name="Nature">
        <title>Insights into bilaterian evolution from three spiralian genomes.</title>
        <authorList>
            <person name="Simakov O."/>
            <person name="Marletaz F."/>
            <person name="Cho S.J."/>
            <person name="Edsinger-Gonzales E."/>
            <person name="Havlak P."/>
            <person name="Hellsten U."/>
            <person name="Kuo D.H."/>
            <person name="Larsson T."/>
            <person name="Lv J."/>
            <person name="Arendt D."/>
            <person name="Savage R."/>
            <person name="Osoegawa K."/>
            <person name="de Jong P."/>
            <person name="Grimwood J."/>
            <person name="Chapman J.A."/>
            <person name="Shapiro H."/>
            <person name="Aerts A."/>
            <person name="Otillar R.P."/>
            <person name="Terry A.Y."/>
            <person name="Boore J.L."/>
            <person name="Grigoriev I.V."/>
            <person name="Lindberg D.R."/>
            <person name="Seaver E.C."/>
            <person name="Weisblat D.A."/>
            <person name="Putnam N.H."/>
            <person name="Rokhsar D.S."/>
        </authorList>
    </citation>
    <scope>NUCLEOTIDE SEQUENCE</scope>
    <source>
        <strain evidence="7 9">I ESC-2004</strain>
    </source>
</reference>
<evidence type="ECO:0000256" key="6">
    <source>
        <dbReference type="ARBA" id="ARBA00023180"/>
    </source>
</evidence>
<keyword evidence="3" id="KW-0735">Signal-anchor</keyword>
<proteinExistence type="predicted"/>
<keyword evidence="4" id="KW-1133">Transmembrane helix</keyword>
<evidence type="ECO:0000313" key="7">
    <source>
        <dbReference type="EMBL" id="ELU04497.1"/>
    </source>
</evidence>
<dbReference type="OMA" id="NDEFLIC"/>
<dbReference type="Gene3D" id="3.90.550.10">
    <property type="entry name" value="Spore Coat Polysaccharide Biosynthesis Protein SpsA, Chain A"/>
    <property type="match status" value="1"/>
</dbReference>
<reference evidence="8" key="3">
    <citation type="submission" date="2015-06" db="UniProtKB">
        <authorList>
            <consortium name="EnsemblMetazoa"/>
        </authorList>
    </citation>
    <scope>IDENTIFICATION</scope>
</reference>
<evidence type="ECO:0000256" key="1">
    <source>
        <dbReference type="ARBA" id="ARBA00004606"/>
    </source>
</evidence>
<dbReference type="EMBL" id="KB302241">
    <property type="protein sequence ID" value="ELU04497.1"/>
    <property type="molecule type" value="Genomic_DNA"/>
</dbReference>
<dbReference type="HOGENOM" id="CLU_1230944_0_0_1"/>
<evidence type="ECO:0000256" key="2">
    <source>
        <dbReference type="ARBA" id="ARBA00022692"/>
    </source>
</evidence>
<keyword evidence="2" id="KW-0812">Transmembrane</keyword>
<sequence>MVTQTSSMVNSGIGTSLFKTKWELGINKFTFENTEGIYPSSIIRNLALEEVFTEYAFLSDVDFMPAPSVYKTSVDLIKSKNRLLSKTTAFVVAAFELKRNTTPDGDAVKFPRNKSDLLALQNSTLIQPFHYHRERHYGHFSTNYEAWNIAKTTYKAKWVGLYEPYVIVNTCAVPRYNKAFVGRYFDKYSHLLELYSAGYEFWVLPNVFVVHLPHENQKDGIGQSK</sequence>
<protein>
    <submittedName>
        <fullName evidence="7 8">Uncharacterized protein</fullName>
    </submittedName>
</protein>
<dbReference type="InterPro" id="IPR029044">
    <property type="entry name" value="Nucleotide-diphossugar_trans"/>
</dbReference>
<dbReference type="EMBL" id="AMQN01008124">
    <property type="status" value="NOT_ANNOTATED_CDS"/>
    <property type="molecule type" value="Genomic_DNA"/>
</dbReference>
<gene>
    <name evidence="7" type="ORF">CAPTEDRAFT_192236</name>
</gene>
<dbReference type="PANTHER" id="PTHR12270">
    <property type="entry name" value="GLYCOSYLTRANSFERASE-RELATED"/>
    <property type="match status" value="1"/>
</dbReference>
<evidence type="ECO:0000313" key="9">
    <source>
        <dbReference type="Proteomes" id="UP000014760"/>
    </source>
</evidence>
<dbReference type="GO" id="GO:0035269">
    <property type="term" value="P:protein O-linked glycosylation via mannose"/>
    <property type="evidence" value="ECO:0007669"/>
    <property type="project" value="TreeGrafter"/>
</dbReference>
<dbReference type="OrthoDB" id="6479716at2759"/>
<evidence type="ECO:0000256" key="4">
    <source>
        <dbReference type="ARBA" id="ARBA00022989"/>
    </source>
</evidence>
<dbReference type="GO" id="GO:0016020">
    <property type="term" value="C:membrane"/>
    <property type="evidence" value="ECO:0007669"/>
    <property type="project" value="UniProtKB-SubCell"/>
</dbReference>
<keyword evidence="5" id="KW-0472">Membrane</keyword>
<evidence type="ECO:0000256" key="5">
    <source>
        <dbReference type="ARBA" id="ARBA00023136"/>
    </source>
</evidence>
<dbReference type="PANTHER" id="PTHR12270:SF25">
    <property type="entry name" value="GLYCOSYLTRANSFERASE-LIKE PROTEIN LARGE"/>
    <property type="match status" value="1"/>
</dbReference>
<name>R7UMM3_CAPTE</name>
<dbReference type="SUPFAM" id="SSF53448">
    <property type="entry name" value="Nucleotide-diphospho-sugar transferases"/>
    <property type="match status" value="1"/>
</dbReference>
<keyword evidence="6" id="KW-0325">Glycoprotein</keyword>
<evidence type="ECO:0000313" key="8">
    <source>
        <dbReference type="EnsemblMetazoa" id="CapteP192236"/>
    </source>
</evidence>
<dbReference type="GO" id="GO:0042285">
    <property type="term" value="F:xylosyltransferase activity"/>
    <property type="evidence" value="ECO:0007669"/>
    <property type="project" value="TreeGrafter"/>
</dbReference>
<organism evidence="7">
    <name type="scientific">Capitella teleta</name>
    <name type="common">Polychaete worm</name>
    <dbReference type="NCBI Taxonomy" id="283909"/>
    <lineage>
        <taxon>Eukaryota</taxon>
        <taxon>Metazoa</taxon>
        <taxon>Spiralia</taxon>
        <taxon>Lophotrochozoa</taxon>
        <taxon>Annelida</taxon>
        <taxon>Polychaeta</taxon>
        <taxon>Sedentaria</taxon>
        <taxon>Scolecida</taxon>
        <taxon>Capitellidae</taxon>
        <taxon>Capitella</taxon>
    </lineage>
</organism>
<evidence type="ECO:0000256" key="3">
    <source>
        <dbReference type="ARBA" id="ARBA00022968"/>
    </source>
</evidence>
<dbReference type="GO" id="GO:0015020">
    <property type="term" value="F:glucuronosyltransferase activity"/>
    <property type="evidence" value="ECO:0007669"/>
    <property type="project" value="TreeGrafter"/>
</dbReference>